<organism evidence="1 2">
    <name type="scientific">Halorhabdus tiamatea SARL4B</name>
    <dbReference type="NCBI Taxonomy" id="1033806"/>
    <lineage>
        <taxon>Archaea</taxon>
        <taxon>Methanobacteriati</taxon>
        <taxon>Methanobacteriota</taxon>
        <taxon>Stenosarchaea group</taxon>
        <taxon>Halobacteria</taxon>
        <taxon>Halobacteriales</taxon>
        <taxon>Haloarculaceae</taxon>
        <taxon>Halorhabdus</taxon>
    </lineage>
</organism>
<dbReference type="AlphaFoldDB" id="F7PMK0"/>
<evidence type="ECO:0000313" key="1">
    <source>
        <dbReference type="EMBL" id="ERJ07400.1"/>
    </source>
</evidence>
<reference evidence="1 2" key="2">
    <citation type="journal article" date="2013" name="PLoS ONE">
        <title>INDIGO - INtegrated Data Warehouse of MIcrobial GenOmes with Examples from the Red Sea Extremophiles.</title>
        <authorList>
            <person name="Alam I."/>
            <person name="Antunes A."/>
            <person name="Kamau A.A."/>
            <person name="Ba Alawi W."/>
            <person name="Kalkatawi M."/>
            <person name="Stingl U."/>
            <person name="Bajic V.B."/>
        </authorList>
    </citation>
    <scope>NUCLEOTIDE SEQUENCE [LARGE SCALE GENOMIC DNA]</scope>
    <source>
        <strain evidence="1 2">SARL4B</strain>
    </source>
</reference>
<gene>
    <name evidence="1" type="ORF">HLRTI_000442</name>
</gene>
<sequence>MSEELSDEQRARVIRDLLCHQAESAEAGKEVFEKEEIQEWALWLKDEPPDELRSIWEGSVGEWLASRGDVGPADDPETDFDEWVDEQYQRLLNGIETDYGFVRKVEIDVPILEEFAEGDDA</sequence>
<protein>
    <submittedName>
        <fullName evidence="1">Uncharacterized protein</fullName>
    </submittedName>
</protein>
<accession>F7PMK0</accession>
<proteinExistence type="predicted"/>
<name>F7PMK0_9EURY</name>
<dbReference type="Proteomes" id="UP000003861">
    <property type="component" value="Unassembled WGS sequence"/>
</dbReference>
<dbReference type="RefSeq" id="WP_008526951.1">
    <property type="nucleotide sequence ID" value="NZ_AFNT02000003.1"/>
</dbReference>
<comment type="caution">
    <text evidence="1">The sequence shown here is derived from an EMBL/GenBank/DDBJ whole genome shotgun (WGS) entry which is preliminary data.</text>
</comment>
<evidence type="ECO:0000313" key="2">
    <source>
        <dbReference type="Proteomes" id="UP000003861"/>
    </source>
</evidence>
<dbReference type="EMBL" id="AFNT02000003">
    <property type="protein sequence ID" value="ERJ07400.1"/>
    <property type="molecule type" value="Genomic_DNA"/>
</dbReference>
<reference evidence="1 2" key="1">
    <citation type="journal article" date="2011" name="J. Bacteriol.">
        <title>Genome sequence of Halorhabdus tiamatea, the first archaeon isolated from a deep-sea anoxic brine lake.</title>
        <authorList>
            <person name="Antunes A."/>
            <person name="Alam I."/>
            <person name="Bajic V.B."/>
            <person name="Stingl U."/>
        </authorList>
    </citation>
    <scope>NUCLEOTIDE SEQUENCE [LARGE SCALE GENOMIC DNA]</scope>
    <source>
        <strain evidence="1 2">SARL4B</strain>
    </source>
</reference>